<feature type="compositionally biased region" description="Polar residues" evidence="1">
    <location>
        <begin position="31"/>
        <end position="44"/>
    </location>
</feature>
<feature type="compositionally biased region" description="Low complexity" evidence="1">
    <location>
        <begin position="64"/>
        <end position="94"/>
    </location>
</feature>
<name>A0A0C2GAZ0_9BILA</name>
<evidence type="ECO:0000256" key="1">
    <source>
        <dbReference type="SAM" id="MobiDB-lite"/>
    </source>
</evidence>
<reference evidence="2 3" key="1">
    <citation type="submission" date="2013-12" db="EMBL/GenBank/DDBJ databases">
        <title>Draft genome of the parsitic nematode Ancylostoma duodenale.</title>
        <authorList>
            <person name="Mitreva M."/>
        </authorList>
    </citation>
    <scope>NUCLEOTIDE SEQUENCE [LARGE SCALE GENOMIC DNA]</scope>
    <source>
        <strain evidence="2 3">Zhejiang</strain>
    </source>
</reference>
<proteinExistence type="predicted"/>
<dbReference type="Proteomes" id="UP000054047">
    <property type="component" value="Unassembled WGS sequence"/>
</dbReference>
<protein>
    <submittedName>
        <fullName evidence="2">Uncharacterized protein</fullName>
    </submittedName>
</protein>
<keyword evidence="3" id="KW-1185">Reference proteome</keyword>
<accession>A0A0C2GAZ0</accession>
<sequence length="129" mass="14524">MSFPRSVPDGQYSDGGFVQSSQYSYSSGQSTAFPQTDYNQQQYSPPGPPGPPGTMNDQGFSSGNQFQNQQQNQFPNQQQNQFQNPQQNQFQTNNRISMATLRSMIALHSIHWDLMDTHLGKAREKGTKD</sequence>
<feature type="region of interest" description="Disordered" evidence="1">
    <location>
        <begin position="1"/>
        <end position="95"/>
    </location>
</feature>
<evidence type="ECO:0000313" key="3">
    <source>
        <dbReference type="Proteomes" id="UP000054047"/>
    </source>
</evidence>
<gene>
    <name evidence="2" type="ORF">ANCDUO_13754</name>
</gene>
<feature type="compositionally biased region" description="Low complexity" evidence="1">
    <location>
        <begin position="19"/>
        <end position="30"/>
    </location>
</feature>
<organism evidence="2 3">
    <name type="scientific">Ancylostoma duodenale</name>
    <dbReference type="NCBI Taxonomy" id="51022"/>
    <lineage>
        <taxon>Eukaryota</taxon>
        <taxon>Metazoa</taxon>
        <taxon>Ecdysozoa</taxon>
        <taxon>Nematoda</taxon>
        <taxon>Chromadorea</taxon>
        <taxon>Rhabditida</taxon>
        <taxon>Rhabditina</taxon>
        <taxon>Rhabditomorpha</taxon>
        <taxon>Strongyloidea</taxon>
        <taxon>Ancylostomatidae</taxon>
        <taxon>Ancylostomatinae</taxon>
        <taxon>Ancylostoma</taxon>
    </lineage>
</organism>
<evidence type="ECO:0000313" key="2">
    <source>
        <dbReference type="EMBL" id="KIH56069.1"/>
    </source>
</evidence>
<dbReference type="AlphaFoldDB" id="A0A0C2GAZ0"/>
<dbReference type="EMBL" id="KN736322">
    <property type="protein sequence ID" value="KIH56069.1"/>
    <property type="molecule type" value="Genomic_DNA"/>
</dbReference>